<evidence type="ECO:0000259" key="1">
    <source>
        <dbReference type="Pfam" id="PF00078"/>
    </source>
</evidence>
<reference evidence="2 3" key="1">
    <citation type="submission" date="2024-04" db="EMBL/GenBank/DDBJ databases">
        <title>The reference genome of an endangered Asteraceae, Deinandra increscens subsp. villosa, native to the Central Coast of California.</title>
        <authorList>
            <person name="Guilliams M."/>
            <person name="Hasenstab-Lehman K."/>
            <person name="Meyer R."/>
            <person name="Mcevoy S."/>
        </authorList>
    </citation>
    <scope>NUCLEOTIDE SEQUENCE [LARGE SCALE GENOMIC DNA]</scope>
    <source>
        <tissue evidence="2">Leaf</tissue>
    </source>
</reference>
<dbReference type="AlphaFoldDB" id="A0AAP0DZR3"/>
<name>A0AAP0DZR3_9ASTR</name>
<dbReference type="PANTHER" id="PTHR33116:SF84">
    <property type="entry name" value="RNA-DIRECTED DNA POLYMERASE"/>
    <property type="match status" value="1"/>
</dbReference>
<dbReference type="Proteomes" id="UP001408789">
    <property type="component" value="Unassembled WGS sequence"/>
</dbReference>
<proteinExistence type="predicted"/>
<dbReference type="EMBL" id="JBCNJP010000003">
    <property type="protein sequence ID" value="KAK9080093.1"/>
    <property type="molecule type" value="Genomic_DNA"/>
</dbReference>
<organism evidence="2 3">
    <name type="scientific">Deinandra increscens subsp. villosa</name>
    <dbReference type="NCBI Taxonomy" id="3103831"/>
    <lineage>
        <taxon>Eukaryota</taxon>
        <taxon>Viridiplantae</taxon>
        <taxon>Streptophyta</taxon>
        <taxon>Embryophyta</taxon>
        <taxon>Tracheophyta</taxon>
        <taxon>Spermatophyta</taxon>
        <taxon>Magnoliopsida</taxon>
        <taxon>eudicotyledons</taxon>
        <taxon>Gunneridae</taxon>
        <taxon>Pentapetalae</taxon>
        <taxon>asterids</taxon>
        <taxon>campanulids</taxon>
        <taxon>Asterales</taxon>
        <taxon>Asteraceae</taxon>
        <taxon>Asteroideae</taxon>
        <taxon>Heliantheae alliance</taxon>
        <taxon>Madieae</taxon>
        <taxon>Madiinae</taxon>
        <taxon>Deinandra</taxon>
    </lineage>
</organism>
<dbReference type="PANTHER" id="PTHR33116">
    <property type="entry name" value="REVERSE TRANSCRIPTASE ZINC-BINDING DOMAIN-CONTAINING PROTEIN-RELATED-RELATED"/>
    <property type="match status" value="1"/>
</dbReference>
<accession>A0AAP0DZR3</accession>
<protein>
    <recommendedName>
        <fullName evidence="1">Reverse transcriptase domain-containing protein</fullName>
    </recommendedName>
</protein>
<sequence length="388" mass="44212">MCLQHINGNLYGFFRGKRGLRKGCPLSPYPFTLVMEILTRILHDDVHVDPSFRFHYRCDKQRIINLCFAGDLFIFAKGDVASATCIFQLLNKFARMSGLIPSPQKSTVYFCNVSNHTKDGILSAVNMVKGTLPVCYLSVPLISTRLRARDYAPLLDGLDNCISSWRNKFLSYAGRLQLINSGFSTNSSVDDVFNQEGDLWPPDWVDRFRVLNEITDTVLTADAVDQLKWKSGNNWTNFSSRLVWDSIRTHGPLVAWADFIWSWDSHGHLFFECTYSSQVWCRVREWTCLSCTAPLWADIAGFFVDKPVSSLEIIVAKLVVHASTYYIWQERNNRIFQNHATPDSLAAIIRDTMRSRLMGHKLRKTPRVCCILDNWEIGGSISDADGVT</sequence>
<evidence type="ECO:0000313" key="2">
    <source>
        <dbReference type="EMBL" id="KAK9080093.1"/>
    </source>
</evidence>
<evidence type="ECO:0000313" key="3">
    <source>
        <dbReference type="Proteomes" id="UP001408789"/>
    </source>
</evidence>
<comment type="caution">
    <text evidence="2">The sequence shown here is derived from an EMBL/GenBank/DDBJ whole genome shotgun (WGS) entry which is preliminary data.</text>
</comment>
<feature type="domain" description="Reverse transcriptase" evidence="1">
    <location>
        <begin position="3"/>
        <end position="130"/>
    </location>
</feature>
<dbReference type="Pfam" id="PF00078">
    <property type="entry name" value="RVT_1"/>
    <property type="match status" value="1"/>
</dbReference>
<gene>
    <name evidence="2" type="ORF">SSX86_001768</name>
</gene>
<keyword evidence="3" id="KW-1185">Reference proteome</keyword>
<dbReference type="InterPro" id="IPR000477">
    <property type="entry name" value="RT_dom"/>
</dbReference>